<dbReference type="SUPFAM" id="SSF52540">
    <property type="entry name" value="P-loop containing nucleoside triphosphate hydrolases"/>
    <property type="match status" value="1"/>
</dbReference>
<dbReference type="InterPro" id="IPR050678">
    <property type="entry name" value="DNA_Partitioning_ATPase"/>
</dbReference>
<evidence type="ECO:0000259" key="1">
    <source>
        <dbReference type="Pfam" id="PF13614"/>
    </source>
</evidence>
<name>A0A2S8GGA1_9BACT</name>
<dbReference type="RefSeq" id="WP_105337739.1">
    <property type="nucleotide sequence ID" value="NZ_PUHZ01000023.1"/>
</dbReference>
<dbReference type="InterPro" id="IPR025669">
    <property type="entry name" value="AAA_dom"/>
</dbReference>
<dbReference type="InterPro" id="IPR027417">
    <property type="entry name" value="P-loop_NTPase"/>
</dbReference>
<protein>
    <submittedName>
        <fullName evidence="2">Chromosome partitioning protein</fullName>
    </submittedName>
</protein>
<organism evidence="2 3">
    <name type="scientific">Blastopirellula marina</name>
    <dbReference type="NCBI Taxonomy" id="124"/>
    <lineage>
        <taxon>Bacteria</taxon>
        <taxon>Pseudomonadati</taxon>
        <taxon>Planctomycetota</taxon>
        <taxon>Planctomycetia</taxon>
        <taxon>Pirellulales</taxon>
        <taxon>Pirellulaceae</taxon>
        <taxon>Blastopirellula</taxon>
    </lineage>
</organism>
<dbReference type="Gene3D" id="3.40.50.300">
    <property type="entry name" value="P-loop containing nucleotide triphosphate hydrolases"/>
    <property type="match status" value="1"/>
</dbReference>
<reference evidence="2 3" key="1">
    <citation type="submission" date="2018-02" db="EMBL/GenBank/DDBJ databases">
        <title>Comparative genomes isolates from brazilian mangrove.</title>
        <authorList>
            <person name="Araujo J.E."/>
            <person name="Taketani R.G."/>
            <person name="Silva M.C.P."/>
            <person name="Loureco M.V."/>
            <person name="Andreote F.D."/>
        </authorList>
    </citation>
    <scope>NUCLEOTIDE SEQUENCE [LARGE SCALE GENOMIC DNA]</scope>
    <source>
        <strain evidence="2 3">Nap-Phe MGV</strain>
    </source>
</reference>
<dbReference type="CDD" id="cd02042">
    <property type="entry name" value="ParAB_family"/>
    <property type="match status" value="1"/>
</dbReference>
<gene>
    <name evidence="2" type="ORF">C5Y93_22615</name>
</gene>
<comment type="caution">
    <text evidence="2">The sequence shown here is derived from an EMBL/GenBank/DDBJ whole genome shotgun (WGS) entry which is preliminary data.</text>
</comment>
<evidence type="ECO:0000313" key="3">
    <source>
        <dbReference type="Proteomes" id="UP000237819"/>
    </source>
</evidence>
<dbReference type="PANTHER" id="PTHR13696">
    <property type="entry name" value="P-LOOP CONTAINING NUCLEOSIDE TRIPHOSPHATE HYDROLASE"/>
    <property type="match status" value="1"/>
</dbReference>
<dbReference type="Proteomes" id="UP000237819">
    <property type="component" value="Unassembled WGS sequence"/>
</dbReference>
<dbReference type="OrthoDB" id="477717at2"/>
<dbReference type="Pfam" id="PF13614">
    <property type="entry name" value="AAA_31"/>
    <property type="match status" value="1"/>
</dbReference>
<dbReference type="AlphaFoldDB" id="A0A2S8GGA1"/>
<dbReference type="PANTHER" id="PTHR13696:SF99">
    <property type="entry name" value="COBYRINIC ACID AC-DIAMIDE SYNTHASE"/>
    <property type="match status" value="1"/>
</dbReference>
<evidence type="ECO:0000313" key="2">
    <source>
        <dbReference type="EMBL" id="PQO43453.1"/>
    </source>
</evidence>
<feature type="domain" description="AAA" evidence="1">
    <location>
        <begin position="33"/>
        <end position="221"/>
    </location>
</feature>
<proteinExistence type="predicted"/>
<dbReference type="EMBL" id="PUHZ01000023">
    <property type="protein sequence ID" value="PQO43453.1"/>
    <property type="molecule type" value="Genomic_DNA"/>
</dbReference>
<sequence>MPVKVTLEEVLARFREIAEGNEVSKPNASFSTYAVTNFRGGIGKSTLAFNLAWEMSRKSDTLLVDVCPQQNFTQSLLGADIEQVETTIYDALLPMVMPGTPTIEIDDLIISVAPHCTPFRKGKKTFIIPGSKELFLFPSLLYTQLSAASNIGQRAKSATKNILESIVAIIKKAQKAKKLQKVLIDTSPFFGGATHLAWVTADALVVPVRVDQHSIDALRLTLSMLRDKTMDFLRLNEQAGISRIPKVHAIAMTHCGWNRQAPNTPDRSTQAYLQYVIDIVNDYADLFTSDRPVECIHLLDDFHSAGRISGSRRIPIAQLKVGTQFTIEGHRLEVNPSITRYQKELRSLSAAL</sequence>
<accession>A0A2S8GGA1</accession>